<gene>
    <name evidence="3" type="ORF">SAMN05216548_11217</name>
</gene>
<accession>A0A1H9LVD5</accession>
<keyword evidence="1" id="KW-0812">Transmembrane</keyword>
<dbReference type="EMBL" id="FOFG01000012">
    <property type="protein sequence ID" value="SER14803.1"/>
    <property type="molecule type" value="Genomic_DNA"/>
</dbReference>
<evidence type="ECO:0000313" key="3">
    <source>
        <dbReference type="EMBL" id="SER14803.1"/>
    </source>
</evidence>
<evidence type="ECO:0000256" key="2">
    <source>
        <dbReference type="SAM" id="SignalP"/>
    </source>
</evidence>
<feature type="signal peptide" evidence="2">
    <location>
        <begin position="1"/>
        <end position="25"/>
    </location>
</feature>
<dbReference type="InterPro" id="IPR036249">
    <property type="entry name" value="Thioredoxin-like_sf"/>
</dbReference>
<keyword evidence="2" id="KW-0732">Signal</keyword>
<keyword evidence="1" id="KW-0472">Membrane</keyword>
<keyword evidence="4" id="KW-1185">Reference proteome</keyword>
<evidence type="ECO:0000256" key="1">
    <source>
        <dbReference type="SAM" id="Phobius"/>
    </source>
</evidence>
<dbReference type="STRING" id="1855383.SAMN05216548_11217"/>
<feature type="transmembrane region" description="Helical" evidence="1">
    <location>
        <begin position="233"/>
        <end position="253"/>
    </location>
</feature>
<proteinExistence type="predicted"/>
<sequence>MIAGRSAPMLLVSLVAWLSASPAHAGLSKAALDEVRVDQHVGEILPPQSVVTDIDSGPTTLGKELGGQPALAVFDDYTCQTSCGVALEALLHRLSGFSPRDYRIVVMSLDPKDGVKEARDFAQEHVTVPAQRASVRFTTEDEATTHSLTDTAGLRYTYDAEHDQFAHPTVALLLDAKGTIRRYLDPFQAQPLDMRLALTEAQGDKASIVNRIFLTCYAWNAATGTYTPLIGRILMAFCFLTVGLLAGGILFLLRLERRRTARQELLS</sequence>
<dbReference type="RefSeq" id="WP_092497933.1">
    <property type="nucleotide sequence ID" value="NZ_FOFG01000012.1"/>
</dbReference>
<keyword evidence="1" id="KW-1133">Transmembrane helix</keyword>
<evidence type="ECO:0000313" key="4">
    <source>
        <dbReference type="Proteomes" id="UP000199647"/>
    </source>
</evidence>
<organism evidence="3 4">
    <name type="scientific">Faunimonas pinastri</name>
    <dbReference type="NCBI Taxonomy" id="1855383"/>
    <lineage>
        <taxon>Bacteria</taxon>
        <taxon>Pseudomonadati</taxon>
        <taxon>Pseudomonadota</taxon>
        <taxon>Alphaproteobacteria</taxon>
        <taxon>Hyphomicrobiales</taxon>
        <taxon>Afifellaceae</taxon>
        <taxon>Faunimonas</taxon>
    </lineage>
</organism>
<protein>
    <submittedName>
        <fullName evidence="3">Protein SCO1/2</fullName>
    </submittedName>
</protein>
<feature type="chain" id="PRO_5011623191" evidence="2">
    <location>
        <begin position="26"/>
        <end position="267"/>
    </location>
</feature>
<name>A0A1H9LVD5_9HYPH</name>
<dbReference type="Proteomes" id="UP000199647">
    <property type="component" value="Unassembled WGS sequence"/>
</dbReference>
<dbReference type="OrthoDB" id="9786756at2"/>
<dbReference type="Gene3D" id="3.40.30.10">
    <property type="entry name" value="Glutaredoxin"/>
    <property type="match status" value="1"/>
</dbReference>
<reference evidence="3 4" key="1">
    <citation type="submission" date="2016-10" db="EMBL/GenBank/DDBJ databases">
        <authorList>
            <person name="de Groot N.N."/>
        </authorList>
    </citation>
    <scope>NUCLEOTIDE SEQUENCE [LARGE SCALE GENOMIC DNA]</scope>
    <source>
        <strain evidence="3 4">A52C2</strain>
    </source>
</reference>
<dbReference type="SUPFAM" id="SSF52833">
    <property type="entry name" value="Thioredoxin-like"/>
    <property type="match status" value="1"/>
</dbReference>
<dbReference type="AlphaFoldDB" id="A0A1H9LVD5"/>